<protein>
    <submittedName>
        <fullName evidence="8">Glucosylceramidase</fullName>
    </submittedName>
</protein>
<dbReference type="OrthoDB" id="9806701at2"/>
<proteinExistence type="inferred from homology"/>
<dbReference type="InterPro" id="IPR017853">
    <property type="entry name" value="GH"/>
</dbReference>
<evidence type="ECO:0000256" key="5">
    <source>
        <dbReference type="SAM" id="SignalP"/>
    </source>
</evidence>
<feature type="domain" description="Glycosyl hydrolase family 30 beta sandwich" evidence="7">
    <location>
        <begin position="417"/>
        <end position="476"/>
    </location>
</feature>
<dbReference type="PANTHER" id="PTHR11069:SF23">
    <property type="entry name" value="LYSOSOMAL ACID GLUCOSYLCERAMIDASE"/>
    <property type="match status" value="1"/>
</dbReference>
<dbReference type="Pfam" id="PF02055">
    <property type="entry name" value="Glyco_hydro_30"/>
    <property type="match status" value="1"/>
</dbReference>
<dbReference type="Gene3D" id="3.20.20.80">
    <property type="entry name" value="Glycosidases"/>
    <property type="match status" value="1"/>
</dbReference>
<accession>A0A1H0MFQ4</accession>
<dbReference type="SUPFAM" id="SSF51011">
    <property type="entry name" value="Glycosyl hydrolase domain"/>
    <property type="match status" value="1"/>
</dbReference>
<dbReference type="Proteomes" id="UP000183200">
    <property type="component" value="Unassembled WGS sequence"/>
</dbReference>
<dbReference type="PROSITE" id="PS51257">
    <property type="entry name" value="PROKAR_LIPOPROTEIN"/>
    <property type="match status" value="1"/>
</dbReference>
<dbReference type="RefSeq" id="WP_074613124.1">
    <property type="nucleotide sequence ID" value="NZ_FNGY01000023.1"/>
</dbReference>
<evidence type="ECO:0000256" key="4">
    <source>
        <dbReference type="RuleBase" id="RU361188"/>
    </source>
</evidence>
<dbReference type="AlphaFoldDB" id="A0A1H0MFQ4"/>
<comment type="similarity">
    <text evidence="1 4">Belongs to the glycosyl hydrolase 30 family.</text>
</comment>
<evidence type="ECO:0000259" key="7">
    <source>
        <dbReference type="Pfam" id="PF17189"/>
    </source>
</evidence>
<dbReference type="EMBL" id="FNGY01000023">
    <property type="protein sequence ID" value="SDO79096.1"/>
    <property type="molecule type" value="Genomic_DNA"/>
</dbReference>
<evidence type="ECO:0000313" key="9">
    <source>
        <dbReference type="Proteomes" id="UP000183200"/>
    </source>
</evidence>
<dbReference type="InterPro" id="IPR033452">
    <property type="entry name" value="GH30_C"/>
</dbReference>
<evidence type="ECO:0000256" key="2">
    <source>
        <dbReference type="ARBA" id="ARBA00022729"/>
    </source>
</evidence>
<dbReference type="STRING" id="430522.BFS30_13160"/>
<reference evidence="9" key="1">
    <citation type="submission" date="2016-10" db="EMBL/GenBank/DDBJ databases">
        <authorList>
            <person name="Varghese N."/>
            <person name="Submissions S."/>
        </authorList>
    </citation>
    <scope>NUCLEOTIDE SEQUENCE [LARGE SCALE GENOMIC DNA]</scope>
    <source>
        <strain evidence="9">DSM 19110</strain>
    </source>
</reference>
<gene>
    <name evidence="8" type="ORF">SAMN05421820_1233</name>
</gene>
<dbReference type="InterPro" id="IPR013780">
    <property type="entry name" value="Glyco_hydro_b"/>
</dbReference>
<keyword evidence="9" id="KW-1185">Reference proteome</keyword>
<dbReference type="SUPFAM" id="SSF51445">
    <property type="entry name" value="(Trans)glycosidases"/>
    <property type="match status" value="1"/>
</dbReference>
<dbReference type="InterPro" id="IPR033453">
    <property type="entry name" value="Glyco_hydro_30_TIM-barrel"/>
</dbReference>
<feature type="chain" id="PRO_5010380849" evidence="5">
    <location>
        <begin position="21"/>
        <end position="485"/>
    </location>
</feature>
<dbReference type="InterPro" id="IPR001139">
    <property type="entry name" value="Glyco_hydro_30"/>
</dbReference>
<evidence type="ECO:0000256" key="3">
    <source>
        <dbReference type="ARBA" id="ARBA00022801"/>
    </source>
</evidence>
<sequence length="485" mass="52620">MKLLHISVLIALALSSCATKKGTENGGDNSKSGKPVNTQVESWLTNGDKSALLQRQNVPMFFNTAMKTGTTIVVDDTKTFQTIDGFGYTLTGGSASLINGLPKAEKAALLKELFSAAGNGIGISYLRLSIGASDLSSETFTYNEMPAGQRDPDLKQFSIAKEMTDLVPVLKQIIAINPKIKVMGSPWTAPTWMKDNQAYRGGSLKPEYYQAYARYFVKYIEAMKAQGIVIDAITIQNEPLHPGNNPSMYMTAGDQTNFIKNALGPVFESAGIKTKIIIYDHNADRPDYPITVLNDPAAKKYIDGSAFHLYGGNISALSKVQEAHPDKNLYFTEQWVGGPGNFAEDLKWHVSTLIVGATRNWSKTVLEWNLAADPAYRPFTPDGGCTSCLGAITIGKEVSRNVAYYVIGHASKFVSPGSVRVSSNQQDNIQNVAFKTPEGKMVLIAMNTSGSAQTFHIKYNGMVVTSTLPAGSAGTYTWKSNTRSN</sequence>
<dbReference type="PRINTS" id="PR00843">
    <property type="entry name" value="GLHYDRLASE30"/>
</dbReference>
<dbReference type="GO" id="GO:0006680">
    <property type="term" value="P:glucosylceramide catabolic process"/>
    <property type="evidence" value="ECO:0007669"/>
    <property type="project" value="TreeGrafter"/>
</dbReference>
<dbReference type="GO" id="GO:0004348">
    <property type="term" value="F:glucosylceramidase activity"/>
    <property type="evidence" value="ECO:0007669"/>
    <property type="project" value="InterPro"/>
</dbReference>
<feature type="signal peptide" evidence="5">
    <location>
        <begin position="1"/>
        <end position="20"/>
    </location>
</feature>
<evidence type="ECO:0000313" key="8">
    <source>
        <dbReference type="EMBL" id="SDO79096.1"/>
    </source>
</evidence>
<feature type="domain" description="Glycosyl hydrolase family 30 TIM-barrel" evidence="6">
    <location>
        <begin position="83"/>
        <end position="414"/>
    </location>
</feature>
<keyword evidence="4" id="KW-0326">Glycosidase</keyword>
<dbReference type="Pfam" id="PF17189">
    <property type="entry name" value="Glyco_hydro_30C"/>
    <property type="match status" value="1"/>
</dbReference>
<organism evidence="8 9">
    <name type="scientific">Pedobacter steynii</name>
    <dbReference type="NCBI Taxonomy" id="430522"/>
    <lineage>
        <taxon>Bacteria</taxon>
        <taxon>Pseudomonadati</taxon>
        <taxon>Bacteroidota</taxon>
        <taxon>Sphingobacteriia</taxon>
        <taxon>Sphingobacteriales</taxon>
        <taxon>Sphingobacteriaceae</taxon>
        <taxon>Pedobacter</taxon>
    </lineage>
</organism>
<keyword evidence="3 4" id="KW-0378">Hydrolase</keyword>
<dbReference type="Gene3D" id="2.60.40.1180">
    <property type="entry name" value="Golgi alpha-mannosidase II"/>
    <property type="match status" value="1"/>
</dbReference>
<keyword evidence="2 5" id="KW-0732">Signal</keyword>
<dbReference type="GO" id="GO:0016020">
    <property type="term" value="C:membrane"/>
    <property type="evidence" value="ECO:0007669"/>
    <property type="project" value="GOC"/>
</dbReference>
<name>A0A1H0MFQ4_9SPHI</name>
<evidence type="ECO:0000259" key="6">
    <source>
        <dbReference type="Pfam" id="PF02055"/>
    </source>
</evidence>
<dbReference type="PANTHER" id="PTHR11069">
    <property type="entry name" value="GLUCOSYLCERAMIDASE"/>
    <property type="match status" value="1"/>
</dbReference>
<evidence type="ECO:0000256" key="1">
    <source>
        <dbReference type="ARBA" id="ARBA00005382"/>
    </source>
</evidence>